<dbReference type="SUPFAM" id="SSF52540">
    <property type="entry name" value="P-loop containing nucleoside triphosphate hydrolases"/>
    <property type="match status" value="1"/>
</dbReference>
<dbReference type="GO" id="GO:0016887">
    <property type="term" value="F:ATP hydrolysis activity"/>
    <property type="evidence" value="ECO:0007669"/>
    <property type="project" value="InterPro"/>
</dbReference>
<protein>
    <submittedName>
        <fullName evidence="8">Oligopeptide transport ATP-binding protein OppD (TC 3.A.1.5.1)</fullName>
    </submittedName>
</protein>
<evidence type="ECO:0000256" key="6">
    <source>
        <dbReference type="ARBA" id="ARBA00023136"/>
    </source>
</evidence>
<dbReference type="Gene3D" id="3.40.50.300">
    <property type="entry name" value="P-loop containing nucleotide triphosphate hydrolases"/>
    <property type="match status" value="1"/>
</dbReference>
<dbReference type="InterPro" id="IPR050388">
    <property type="entry name" value="ABC_Ni/Peptide_Import"/>
</dbReference>
<keyword evidence="5 8" id="KW-0067">ATP-binding</keyword>
<reference evidence="8" key="1">
    <citation type="submission" date="2018-06" db="EMBL/GenBank/DDBJ databases">
        <authorList>
            <person name="Zhirakovskaya E."/>
        </authorList>
    </citation>
    <scope>NUCLEOTIDE SEQUENCE</scope>
</reference>
<dbReference type="PROSITE" id="PS00211">
    <property type="entry name" value="ABC_TRANSPORTER_1"/>
    <property type="match status" value="1"/>
</dbReference>
<dbReference type="CDD" id="cd03257">
    <property type="entry name" value="ABC_NikE_OppD_transporters"/>
    <property type="match status" value="1"/>
</dbReference>
<feature type="domain" description="ABC transporter" evidence="7">
    <location>
        <begin position="5"/>
        <end position="255"/>
    </location>
</feature>
<evidence type="ECO:0000256" key="5">
    <source>
        <dbReference type="ARBA" id="ARBA00022840"/>
    </source>
</evidence>
<dbReference type="InterPro" id="IPR027417">
    <property type="entry name" value="P-loop_NTPase"/>
</dbReference>
<gene>
    <name evidence="8" type="ORF">MNBD_UNCLBAC01-1407</name>
</gene>
<evidence type="ECO:0000313" key="8">
    <source>
        <dbReference type="EMBL" id="VAX35386.1"/>
    </source>
</evidence>
<dbReference type="GO" id="GO:0005524">
    <property type="term" value="F:ATP binding"/>
    <property type="evidence" value="ECO:0007669"/>
    <property type="project" value="UniProtKB-KW"/>
</dbReference>
<evidence type="ECO:0000259" key="7">
    <source>
        <dbReference type="PROSITE" id="PS50893"/>
    </source>
</evidence>
<accession>A0A3B1CXK5</accession>
<dbReference type="PANTHER" id="PTHR43297:SF2">
    <property type="entry name" value="DIPEPTIDE TRANSPORT ATP-BINDING PROTEIN DPPD"/>
    <property type="match status" value="1"/>
</dbReference>
<proteinExistence type="predicted"/>
<dbReference type="Pfam" id="PF00005">
    <property type="entry name" value="ABC_tran"/>
    <property type="match status" value="1"/>
</dbReference>
<keyword evidence="6" id="KW-0472">Membrane</keyword>
<dbReference type="AlphaFoldDB" id="A0A3B1CXK5"/>
<evidence type="ECO:0000256" key="3">
    <source>
        <dbReference type="ARBA" id="ARBA00022475"/>
    </source>
</evidence>
<dbReference type="InterPro" id="IPR003439">
    <property type="entry name" value="ABC_transporter-like_ATP-bd"/>
</dbReference>
<dbReference type="PANTHER" id="PTHR43297">
    <property type="entry name" value="OLIGOPEPTIDE TRANSPORT ATP-BINDING PROTEIN APPD"/>
    <property type="match status" value="1"/>
</dbReference>
<sequence length="258" mass="28804">MKEFLHIKNLTITIPSVGESHYIVKDVSFVMPELSITAIVGGSGSGKTTTGLAVLRLLDPALKIQQGQIFFENQDILKLSEKEIRSLRGGSISMIFQEPLNAFNPVFTIGYQIDEMLCFHTKLNKAQRQKKIEELLDLVGLPDPQRVKNNYPHQLSGGMRQRAMIAQAISANPKLIIADEPTSNLDVTLQAHIIELFRKLRKELNLSILLITHDLGMVEHVADEVVVMCNAQVVEKGSVQEVINNPQHEYTKQLMAAV</sequence>
<dbReference type="InterPro" id="IPR003593">
    <property type="entry name" value="AAA+_ATPase"/>
</dbReference>
<name>A0A3B1CXK5_9ZZZZ</name>
<keyword evidence="3" id="KW-1003">Cell membrane</keyword>
<comment type="subcellular location">
    <subcellularLocation>
        <location evidence="1">Cell membrane</location>
        <topology evidence="1">Peripheral membrane protein</topology>
    </subcellularLocation>
</comment>
<dbReference type="GO" id="GO:0005886">
    <property type="term" value="C:plasma membrane"/>
    <property type="evidence" value="ECO:0007669"/>
    <property type="project" value="UniProtKB-SubCell"/>
</dbReference>
<evidence type="ECO:0000256" key="1">
    <source>
        <dbReference type="ARBA" id="ARBA00004202"/>
    </source>
</evidence>
<organism evidence="8">
    <name type="scientific">hydrothermal vent metagenome</name>
    <dbReference type="NCBI Taxonomy" id="652676"/>
    <lineage>
        <taxon>unclassified sequences</taxon>
        <taxon>metagenomes</taxon>
        <taxon>ecological metagenomes</taxon>
    </lineage>
</organism>
<keyword evidence="2" id="KW-0813">Transport</keyword>
<dbReference type="EMBL" id="UOGJ01000049">
    <property type="protein sequence ID" value="VAX35386.1"/>
    <property type="molecule type" value="Genomic_DNA"/>
</dbReference>
<evidence type="ECO:0000256" key="2">
    <source>
        <dbReference type="ARBA" id="ARBA00022448"/>
    </source>
</evidence>
<keyword evidence="4" id="KW-0547">Nucleotide-binding</keyword>
<dbReference type="InterPro" id="IPR017871">
    <property type="entry name" value="ABC_transporter-like_CS"/>
</dbReference>
<dbReference type="SMART" id="SM00382">
    <property type="entry name" value="AAA"/>
    <property type="match status" value="1"/>
</dbReference>
<dbReference type="PROSITE" id="PS50893">
    <property type="entry name" value="ABC_TRANSPORTER_2"/>
    <property type="match status" value="1"/>
</dbReference>
<evidence type="ECO:0000256" key="4">
    <source>
        <dbReference type="ARBA" id="ARBA00022741"/>
    </source>
</evidence>
<dbReference type="FunFam" id="3.40.50.300:FF:000016">
    <property type="entry name" value="Oligopeptide ABC transporter ATP-binding component"/>
    <property type="match status" value="1"/>
</dbReference>